<accession>A0ABP0P1S0</accession>
<comment type="caution">
    <text evidence="1">The sequence shown here is derived from an EMBL/GenBank/DDBJ whole genome shotgun (WGS) entry which is preliminary data.</text>
</comment>
<keyword evidence="2" id="KW-1185">Reference proteome</keyword>
<reference evidence="1 2" key="1">
    <citation type="submission" date="2024-02" db="EMBL/GenBank/DDBJ databases">
        <authorList>
            <person name="Chen Y."/>
            <person name="Shah S."/>
            <person name="Dougan E. K."/>
            <person name="Thang M."/>
            <person name="Chan C."/>
        </authorList>
    </citation>
    <scope>NUCLEOTIDE SEQUENCE [LARGE SCALE GENOMIC DNA]</scope>
</reference>
<dbReference type="EMBL" id="CAXAMN010022473">
    <property type="protein sequence ID" value="CAK9069970.1"/>
    <property type="molecule type" value="Genomic_DNA"/>
</dbReference>
<gene>
    <name evidence="1" type="ORF">CCMP2556_LOCUS34396</name>
</gene>
<protein>
    <submittedName>
        <fullName evidence="1">Uncharacterized protein</fullName>
    </submittedName>
</protein>
<sequence length="183" mass="20669">MAGWDLRYISEARLKNDQEPEEEEVLEAFAQDLPCPPRQQPPFAWKVASEFEREFEISGSEFDVVTKLGDFKDPHWVVPVGGTLRLLKEGMDDQLDQLEIGWLLNDYLTTLANAPDWLERFAPLFVSLHCNLFSAHRSRIQNLHANLRGASTVGVCAWNTSVHIGLRCRSAFMVPIIAGLGAF</sequence>
<evidence type="ECO:0000313" key="2">
    <source>
        <dbReference type="Proteomes" id="UP001642484"/>
    </source>
</evidence>
<evidence type="ECO:0000313" key="1">
    <source>
        <dbReference type="EMBL" id="CAK9069970.1"/>
    </source>
</evidence>
<dbReference type="Proteomes" id="UP001642484">
    <property type="component" value="Unassembled WGS sequence"/>
</dbReference>
<name>A0ABP0P1S0_9DINO</name>
<organism evidence="1 2">
    <name type="scientific">Durusdinium trenchii</name>
    <dbReference type="NCBI Taxonomy" id="1381693"/>
    <lineage>
        <taxon>Eukaryota</taxon>
        <taxon>Sar</taxon>
        <taxon>Alveolata</taxon>
        <taxon>Dinophyceae</taxon>
        <taxon>Suessiales</taxon>
        <taxon>Symbiodiniaceae</taxon>
        <taxon>Durusdinium</taxon>
    </lineage>
</organism>
<proteinExistence type="predicted"/>